<evidence type="ECO:0000256" key="12">
    <source>
        <dbReference type="RuleBase" id="RU363036"/>
    </source>
</evidence>
<comment type="catalytic activity">
    <reaction evidence="10">
        <text>tRNA(Trp) + L-tryptophan + ATP = L-tryptophyl-tRNA(Trp) + AMP + diphosphate + H(+)</text>
        <dbReference type="Rhea" id="RHEA:24080"/>
        <dbReference type="Rhea" id="RHEA-COMP:9671"/>
        <dbReference type="Rhea" id="RHEA-COMP:9705"/>
        <dbReference type="ChEBI" id="CHEBI:15378"/>
        <dbReference type="ChEBI" id="CHEBI:30616"/>
        <dbReference type="ChEBI" id="CHEBI:33019"/>
        <dbReference type="ChEBI" id="CHEBI:57912"/>
        <dbReference type="ChEBI" id="CHEBI:78442"/>
        <dbReference type="ChEBI" id="CHEBI:78535"/>
        <dbReference type="ChEBI" id="CHEBI:456215"/>
        <dbReference type="EC" id="6.1.1.2"/>
    </reaction>
</comment>
<protein>
    <recommendedName>
        <fullName evidence="11">Tryptophan--tRNA ligase, mitochondrial</fullName>
        <ecNumber evidence="3">6.1.1.2</ecNumber>
    </recommendedName>
    <alternativeName>
        <fullName evidence="9">Tryptophanyl-tRNA synthetase</fullName>
    </alternativeName>
</protein>
<dbReference type="HOGENOM" id="CLU_029244_1_3_1"/>
<keyword evidence="4 12" id="KW-0436">Ligase</keyword>
<dbReference type="SUPFAM" id="SSF52374">
    <property type="entry name" value="Nucleotidylyl transferase"/>
    <property type="match status" value="1"/>
</dbReference>
<reference evidence="13 14" key="1">
    <citation type="journal article" date="2012" name="Science">
        <title>The Paleozoic origin of enzymatic lignin decomposition reconstructed from 31 fungal genomes.</title>
        <authorList>
            <person name="Floudas D."/>
            <person name="Binder M."/>
            <person name="Riley R."/>
            <person name="Barry K."/>
            <person name="Blanchette R.A."/>
            <person name="Henrissat B."/>
            <person name="Martinez A.T."/>
            <person name="Otillar R."/>
            <person name="Spatafora J.W."/>
            <person name="Yadav J.S."/>
            <person name="Aerts A."/>
            <person name="Benoit I."/>
            <person name="Boyd A."/>
            <person name="Carlson A."/>
            <person name="Copeland A."/>
            <person name="Coutinho P.M."/>
            <person name="de Vries R.P."/>
            <person name="Ferreira P."/>
            <person name="Findley K."/>
            <person name="Foster B."/>
            <person name="Gaskell J."/>
            <person name="Glotzer D."/>
            <person name="Gorecki P."/>
            <person name="Heitman J."/>
            <person name="Hesse C."/>
            <person name="Hori C."/>
            <person name="Igarashi K."/>
            <person name="Jurgens J.A."/>
            <person name="Kallen N."/>
            <person name="Kersten P."/>
            <person name="Kohler A."/>
            <person name="Kuees U."/>
            <person name="Kumar T.K.A."/>
            <person name="Kuo A."/>
            <person name="LaButti K."/>
            <person name="Larrondo L.F."/>
            <person name="Lindquist E."/>
            <person name="Ling A."/>
            <person name="Lombard V."/>
            <person name="Lucas S."/>
            <person name="Lundell T."/>
            <person name="Martin R."/>
            <person name="McLaughlin D.J."/>
            <person name="Morgenstern I."/>
            <person name="Morin E."/>
            <person name="Murat C."/>
            <person name="Nagy L.G."/>
            <person name="Nolan M."/>
            <person name="Ohm R.A."/>
            <person name="Patyshakuliyeva A."/>
            <person name="Rokas A."/>
            <person name="Ruiz-Duenas F.J."/>
            <person name="Sabat G."/>
            <person name="Salamov A."/>
            <person name="Samejima M."/>
            <person name="Schmutz J."/>
            <person name="Slot J.C."/>
            <person name="St John F."/>
            <person name="Stenlid J."/>
            <person name="Sun H."/>
            <person name="Sun S."/>
            <person name="Syed K."/>
            <person name="Tsang A."/>
            <person name="Wiebenga A."/>
            <person name="Young D."/>
            <person name="Pisabarro A."/>
            <person name="Eastwood D.C."/>
            <person name="Martin F."/>
            <person name="Cullen D."/>
            <person name="Grigoriev I.V."/>
            <person name="Hibbett D.S."/>
        </authorList>
    </citation>
    <scope>NUCLEOTIDE SEQUENCE</scope>
    <source>
        <strain evidence="14">FP-58527</strain>
    </source>
</reference>
<evidence type="ECO:0000313" key="13">
    <source>
        <dbReference type="EMBL" id="EPS98378.1"/>
    </source>
</evidence>
<dbReference type="AlphaFoldDB" id="S8E4S2"/>
<dbReference type="EMBL" id="KE504166">
    <property type="protein sequence ID" value="EPS98378.1"/>
    <property type="molecule type" value="Genomic_DNA"/>
</dbReference>
<dbReference type="Proteomes" id="UP000015241">
    <property type="component" value="Unassembled WGS sequence"/>
</dbReference>
<dbReference type="PANTHER" id="PTHR43766">
    <property type="entry name" value="TRYPTOPHAN--TRNA LIGASE, MITOCHONDRIAL"/>
    <property type="match status" value="1"/>
</dbReference>
<dbReference type="PROSITE" id="PS00178">
    <property type="entry name" value="AA_TRNA_LIGASE_I"/>
    <property type="match status" value="1"/>
</dbReference>
<name>S8E4S2_FOMSC</name>
<keyword evidence="5 12" id="KW-0547">Nucleotide-binding</keyword>
<evidence type="ECO:0000256" key="6">
    <source>
        <dbReference type="ARBA" id="ARBA00022840"/>
    </source>
</evidence>
<keyword evidence="7 12" id="KW-0648">Protein biosynthesis</keyword>
<dbReference type="InterPro" id="IPR002305">
    <property type="entry name" value="aa-tRNA-synth_Ic"/>
</dbReference>
<evidence type="ECO:0000256" key="9">
    <source>
        <dbReference type="ARBA" id="ARBA00030268"/>
    </source>
</evidence>
<dbReference type="FunCoup" id="S8E4S2">
    <property type="interactions" value="362"/>
</dbReference>
<keyword evidence="14" id="KW-1185">Reference proteome</keyword>
<evidence type="ECO:0000256" key="7">
    <source>
        <dbReference type="ARBA" id="ARBA00022917"/>
    </source>
</evidence>
<evidence type="ECO:0000256" key="10">
    <source>
        <dbReference type="ARBA" id="ARBA00049929"/>
    </source>
</evidence>
<dbReference type="InterPro" id="IPR001412">
    <property type="entry name" value="aa-tRNA-synth_I_CS"/>
</dbReference>
<keyword evidence="8 12" id="KW-0030">Aminoacyl-tRNA synthetase</keyword>
<dbReference type="FunFam" id="1.10.240.10:FF:000002">
    <property type="entry name" value="Tryptophan--tRNA ligase"/>
    <property type="match status" value="1"/>
</dbReference>
<dbReference type="Gene3D" id="3.40.50.620">
    <property type="entry name" value="HUPs"/>
    <property type="match status" value="1"/>
</dbReference>
<comment type="similarity">
    <text evidence="2 12">Belongs to the class-I aminoacyl-tRNA synthetase family.</text>
</comment>
<dbReference type="GO" id="GO:0005524">
    <property type="term" value="F:ATP binding"/>
    <property type="evidence" value="ECO:0007669"/>
    <property type="project" value="UniProtKB-KW"/>
</dbReference>
<evidence type="ECO:0000256" key="11">
    <source>
        <dbReference type="ARBA" id="ARBA00069760"/>
    </source>
</evidence>
<dbReference type="GO" id="GO:0004830">
    <property type="term" value="F:tryptophan-tRNA ligase activity"/>
    <property type="evidence" value="ECO:0007669"/>
    <property type="project" value="UniProtKB-EC"/>
</dbReference>
<keyword evidence="6 12" id="KW-0067">ATP-binding</keyword>
<dbReference type="GO" id="GO:0005759">
    <property type="term" value="C:mitochondrial matrix"/>
    <property type="evidence" value="ECO:0007669"/>
    <property type="project" value="UniProtKB-SubCell"/>
</dbReference>
<dbReference type="Pfam" id="PF00579">
    <property type="entry name" value="tRNA-synt_1b"/>
    <property type="match status" value="1"/>
</dbReference>
<dbReference type="HAMAP" id="MF_00140_B">
    <property type="entry name" value="Trp_tRNA_synth_B"/>
    <property type="match status" value="1"/>
</dbReference>
<dbReference type="EC" id="6.1.1.2" evidence="3"/>
<evidence type="ECO:0000256" key="2">
    <source>
        <dbReference type="ARBA" id="ARBA00005594"/>
    </source>
</evidence>
<evidence type="ECO:0000256" key="4">
    <source>
        <dbReference type="ARBA" id="ARBA00022598"/>
    </source>
</evidence>
<dbReference type="eggNOG" id="KOG2713">
    <property type="taxonomic scope" value="Eukaryota"/>
</dbReference>
<dbReference type="InterPro" id="IPR050203">
    <property type="entry name" value="Trp-tRNA_synthetase"/>
</dbReference>
<evidence type="ECO:0000256" key="3">
    <source>
        <dbReference type="ARBA" id="ARBA00013161"/>
    </source>
</evidence>
<dbReference type="FunFam" id="3.40.50.620:FF:000082">
    <property type="entry name" value="MSW1p Mitochondrial tryptophanyl-tRNA synthetase"/>
    <property type="match status" value="1"/>
</dbReference>
<dbReference type="InterPro" id="IPR014729">
    <property type="entry name" value="Rossmann-like_a/b/a_fold"/>
</dbReference>
<evidence type="ECO:0000256" key="8">
    <source>
        <dbReference type="ARBA" id="ARBA00023146"/>
    </source>
</evidence>
<dbReference type="Gene3D" id="1.10.240.10">
    <property type="entry name" value="Tyrosyl-Transfer RNA Synthetase"/>
    <property type="match status" value="1"/>
</dbReference>
<comment type="subcellular location">
    <subcellularLocation>
        <location evidence="1">Mitochondrion matrix</location>
    </subcellularLocation>
</comment>
<dbReference type="GO" id="GO:0070183">
    <property type="term" value="P:mitochondrial tryptophanyl-tRNA aminoacylation"/>
    <property type="evidence" value="ECO:0007669"/>
    <property type="project" value="TreeGrafter"/>
</dbReference>
<gene>
    <name evidence="13" type="ORF">FOMPIDRAFT_1126686</name>
</gene>
<dbReference type="InterPro" id="IPR002306">
    <property type="entry name" value="Trp-tRNA-ligase"/>
</dbReference>
<proteinExistence type="inferred from homology"/>
<dbReference type="NCBIfam" id="TIGR00233">
    <property type="entry name" value="trpS"/>
    <property type="match status" value="1"/>
</dbReference>
<dbReference type="PRINTS" id="PR01039">
    <property type="entry name" value="TRNASYNTHTRP"/>
</dbReference>
<evidence type="ECO:0000256" key="1">
    <source>
        <dbReference type="ARBA" id="ARBA00004305"/>
    </source>
</evidence>
<dbReference type="CDD" id="cd00806">
    <property type="entry name" value="TrpRS_core"/>
    <property type="match status" value="1"/>
</dbReference>
<dbReference type="STRING" id="743788.S8E4S2"/>
<dbReference type="OrthoDB" id="15808at2759"/>
<sequence>MSLLAPVRPLRRLLSNNVRQKNWTYRTKTTTSPRPKVIFSGIQPTGIPHLGNFLGALLNWVKLQRTAKPDDKLIFSIVGWHALTLPQDPKLLSVARREILAVLLAIGLDPKRSTIFYQEDNSHHTELAWVFNCITSMGKLKRMTTWKSRLATSRNAKDESEVDESHLNAGLFTYPVLQAADILLYKATHVPVGEDQQQHIELCRDIATTFNRAYKGTFFPLPEYMITPTPRVLSLKDPTSKMSKSAPDQNSRILLTDYSDRIKAKIRGAVTDSIVGITYDPEGRPGAANLLTILAACTGENVEEVAVRYHEKGHGHLKVDVTDAVEEMLKGPRAEFERLKNEREYLDEVARMGSARARELSEATMRQVRTTIGLV</sequence>
<dbReference type="InParanoid" id="S8E4S2"/>
<evidence type="ECO:0000256" key="5">
    <source>
        <dbReference type="ARBA" id="ARBA00022741"/>
    </source>
</evidence>
<accession>S8E4S2</accession>
<dbReference type="InterPro" id="IPR024109">
    <property type="entry name" value="Trp-tRNA-ligase_bac-type"/>
</dbReference>
<evidence type="ECO:0000313" key="14">
    <source>
        <dbReference type="Proteomes" id="UP000015241"/>
    </source>
</evidence>
<organism evidence="13 14">
    <name type="scientific">Fomitopsis schrenkii</name>
    <name type="common">Brown rot fungus</name>
    <dbReference type="NCBI Taxonomy" id="2126942"/>
    <lineage>
        <taxon>Eukaryota</taxon>
        <taxon>Fungi</taxon>
        <taxon>Dikarya</taxon>
        <taxon>Basidiomycota</taxon>
        <taxon>Agaricomycotina</taxon>
        <taxon>Agaricomycetes</taxon>
        <taxon>Polyporales</taxon>
        <taxon>Fomitopsis</taxon>
    </lineage>
</organism>
<dbReference type="PANTHER" id="PTHR43766:SF1">
    <property type="entry name" value="TRYPTOPHAN--TRNA LIGASE, MITOCHONDRIAL"/>
    <property type="match status" value="1"/>
</dbReference>